<evidence type="ECO:0000259" key="1">
    <source>
        <dbReference type="Pfam" id="PF24463"/>
    </source>
</evidence>
<name>A0A7C1CFG0_9CREN</name>
<gene>
    <name evidence="2" type="ORF">ENN26_04145</name>
</gene>
<evidence type="ECO:0000313" key="2">
    <source>
        <dbReference type="EMBL" id="HDP14954.1"/>
    </source>
</evidence>
<accession>A0A7C1CFG0</accession>
<dbReference type="EMBL" id="DSAY01000076">
    <property type="protein sequence ID" value="HDP14954.1"/>
    <property type="molecule type" value="Genomic_DNA"/>
</dbReference>
<proteinExistence type="predicted"/>
<dbReference type="Pfam" id="PF24463">
    <property type="entry name" value="DUF7577"/>
    <property type="match status" value="1"/>
</dbReference>
<organism evidence="2">
    <name type="scientific">Thermofilum adornatum</name>
    <dbReference type="NCBI Taxonomy" id="1365176"/>
    <lineage>
        <taxon>Archaea</taxon>
        <taxon>Thermoproteota</taxon>
        <taxon>Thermoprotei</taxon>
        <taxon>Thermofilales</taxon>
        <taxon>Thermofilaceae</taxon>
        <taxon>Thermofilum</taxon>
    </lineage>
</organism>
<dbReference type="AlphaFoldDB" id="A0A7C1CFG0"/>
<protein>
    <submittedName>
        <fullName evidence="2">Zinc ribbon domain-containing protein</fullName>
    </submittedName>
</protein>
<sequence>MEVFKNFSISLWGSQVIEVGECEPQTVIDTTLIVEYGKVELEIQLDGKTIARTGVVGPGFGSGAKTAKLRVKLQYRGKVSLRLHCPSIPGGAEGTVSVKCQPAEIKDVGAACPVCGAPVEPGARFCWRCGAKLE</sequence>
<dbReference type="InterPro" id="IPR055999">
    <property type="entry name" value="DUF7577"/>
</dbReference>
<feature type="domain" description="DUF7577" evidence="1">
    <location>
        <begin position="111"/>
        <end position="134"/>
    </location>
</feature>
<comment type="caution">
    <text evidence="2">The sequence shown here is derived from an EMBL/GenBank/DDBJ whole genome shotgun (WGS) entry which is preliminary data.</text>
</comment>
<reference evidence="2" key="1">
    <citation type="journal article" date="2020" name="mSystems">
        <title>Genome- and Community-Level Interaction Insights into Carbon Utilization and Element Cycling Functions of Hydrothermarchaeota in Hydrothermal Sediment.</title>
        <authorList>
            <person name="Zhou Z."/>
            <person name="Liu Y."/>
            <person name="Xu W."/>
            <person name="Pan J."/>
            <person name="Luo Z.H."/>
            <person name="Li M."/>
        </authorList>
    </citation>
    <scope>NUCLEOTIDE SEQUENCE [LARGE SCALE GENOMIC DNA]</scope>
    <source>
        <strain evidence="2">SpSt-116</strain>
    </source>
</reference>